<dbReference type="GO" id="GO:0046872">
    <property type="term" value="F:metal ion binding"/>
    <property type="evidence" value="ECO:0007669"/>
    <property type="project" value="UniProtKB-KW"/>
</dbReference>
<proteinExistence type="predicted"/>
<evidence type="ECO:0000313" key="10">
    <source>
        <dbReference type="EMBL" id="QEN01428.1"/>
    </source>
</evidence>
<keyword evidence="4" id="KW-0732">Signal</keyword>
<evidence type="ECO:0000259" key="9">
    <source>
        <dbReference type="PROSITE" id="PS51007"/>
    </source>
</evidence>
<dbReference type="InterPro" id="IPR036909">
    <property type="entry name" value="Cyt_c-like_dom_sf"/>
</dbReference>
<keyword evidence="10" id="KW-0575">Peroxidase</keyword>
<dbReference type="InterPro" id="IPR051395">
    <property type="entry name" value="Cytochrome_c_Peroxidase/MauG"/>
</dbReference>
<dbReference type="Proteomes" id="UP000323522">
    <property type="component" value="Chromosome"/>
</dbReference>
<keyword evidence="3 7" id="KW-0479">Metal-binding</keyword>
<dbReference type="GO" id="GO:0004130">
    <property type="term" value="F:cytochrome-c peroxidase activity"/>
    <property type="evidence" value="ECO:0007669"/>
    <property type="project" value="TreeGrafter"/>
</dbReference>
<evidence type="ECO:0000256" key="7">
    <source>
        <dbReference type="PROSITE-ProRule" id="PRU00433"/>
    </source>
</evidence>
<reference evidence="10 11" key="1">
    <citation type="submission" date="2019-02" db="EMBL/GenBank/DDBJ databases">
        <title>Complete Genome Sequence and Methylome Analysis of Sphaerotilus natans subsp. sulfidivorans D-507.</title>
        <authorList>
            <person name="Fomenkov A."/>
            <person name="Gridneva E."/>
            <person name="Smolyakov D."/>
            <person name="Dubinina G."/>
            <person name="Vincze T."/>
            <person name="Grabovich M."/>
            <person name="Roberts R.J."/>
        </authorList>
    </citation>
    <scope>NUCLEOTIDE SEQUENCE [LARGE SCALE GENOMIC DNA]</scope>
    <source>
        <strain evidence="10 11">D-507</strain>
    </source>
</reference>
<dbReference type="GO" id="GO:0030313">
    <property type="term" value="C:cell envelope"/>
    <property type="evidence" value="ECO:0007669"/>
    <property type="project" value="UniProtKB-SubCell"/>
</dbReference>
<keyword evidence="2 7" id="KW-0349">Heme</keyword>
<dbReference type="Gene3D" id="1.10.760.10">
    <property type="entry name" value="Cytochrome c-like domain"/>
    <property type="match status" value="2"/>
</dbReference>
<evidence type="ECO:0000313" key="11">
    <source>
        <dbReference type="Proteomes" id="UP000323522"/>
    </source>
</evidence>
<evidence type="ECO:0000256" key="2">
    <source>
        <dbReference type="ARBA" id="ARBA00022617"/>
    </source>
</evidence>
<dbReference type="PROSITE" id="PS51007">
    <property type="entry name" value="CYTC"/>
    <property type="match status" value="1"/>
</dbReference>
<dbReference type="InterPro" id="IPR046863">
    <property type="entry name" value="MbnP-like_dom"/>
</dbReference>
<dbReference type="AlphaFoldDB" id="A0A5C1Q1R5"/>
<dbReference type="GO" id="GO:0009055">
    <property type="term" value="F:electron transfer activity"/>
    <property type="evidence" value="ECO:0007669"/>
    <property type="project" value="InterPro"/>
</dbReference>
<dbReference type="PANTHER" id="PTHR30600">
    <property type="entry name" value="CYTOCHROME C PEROXIDASE-RELATED"/>
    <property type="match status" value="1"/>
</dbReference>
<dbReference type="Pfam" id="PF03150">
    <property type="entry name" value="CCP_MauG"/>
    <property type="match status" value="1"/>
</dbReference>
<feature type="region of interest" description="Disordered" evidence="8">
    <location>
        <begin position="521"/>
        <end position="540"/>
    </location>
</feature>
<gene>
    <name evidence="10" type="ORF">EWH46_11970</name>
</gene>
<dbReference type="InterPro" id="IPR004852">
    <property type="entry name" value="Di-haem_cyt_c_peroxidsae"/>
</dbReference>
<accession>A0A5C1Q1R5</accession>
<name>A0A5C1Q1R5_9BURK</name>
<evidence type="ECO:0000256" key="3">
    <source>
        <dbReference type="ARBA" id="ARBA00022723"/>
    </source>
</evidence>
<dbReference type="OrthoDB" id="9805202at2"/>
<dbReference type="KEGG" id="snn:EWH46_11970"/>
<sequence length="628" mass="67894">MLHAFTLMHPSFSPMPSRMRSALTSIPLLSARRIARLAVVCLLPASAAAAPAASPAPQAPTPRITLQVIDRTGRALEPDRLGAVQDRRGRALSISRLDLMLSGLQLQTGDGRWVGPAGWHGHFRAALPERHEPLPGLAPGRYRALRFAIGVAPEANHADPNRLAPGDPLHPLVNDMHWGWTGGYVFAAIEGLWQFDRASAGRTGGFSYHLAGDINRIAVTLPGPLQLAAGGTLRLKLDAGRLLAAVDISKDGDSTHSRGDDPPSRALRAALARAFRVEALAPQAAADPRSNATASGAAPIGTTPYRWSVGAHLPRVTLPADNPLTVQGVALGRQLFGDPRLSRDGRISCATCHVPDRTFVDPGRATSRGIDGREGRRNTPALSNLAWSRHFGWDGGRSTLREQALRPIELMHEMGDRLPQVVERLGRDAALQARFRQAFGGPVSAPRLGLALEQYLLTLVAQDAKFDRVMQGRAQFSPAEKRGFELFLTEHDPRQGLRGADCFHCHGGSLFTSQQFASIGLPRLKGRPDDPGRAGVTGLESDRGRFRVPSLRNVELTAPYMHDGRLRTLEEVIDHYDHGVERAPNLDPNLAKHPPAGMGLSAEDKAALVAFLKTLTEVTETHRIRPGN</sequence>
<dbReference type="SUPFAM" id="SSF46626">
    <property type="entry name" value="Cytochrome c"/>
    <property type="match status" value="2"/>
</dbReference>
<evidence type="ECO:0000256" key="1">
    <source>
        <dbReference type="ARBA" id="ARBA00004196"/>
    </source>
</evidence>
<protein>
    <submittedName>
        <fullName evidence="10">Cytochrome C peroxidase</fullName>
    </submittedName>
</protein>
<dbReference type="PANTHER" id="PTHR30600:SF10">
    <property type="entry name" value="BLL6722 PROTEIN"/>
    <property type="match status" value="1"/>
</dbReference>
<dbReference type="Pfam" id="PF20243">
    <property type="entry name" value="MbnP"/>
    <property type="match status" value="1"/>
</dbReference>
<evidence type="ECO:0000256" key="8">
    <source>
        <dbReference type="SAM" id="MobiDB-lite"/>
    </source>
</evidence>
<dbReference type="EMBL" id="CP035708">
    <property type="protein sequence ID" value="QEN01428.1"/>
    <property type="molecule type" value="Genomic_DNA"/>
</dbReference>
<organism evidence="10 11">
    <name type="scientific">Sphaerotilus sulfidivorans</name>
    <dbReference type="NCBI Taxonomy" id="639200"/>
    <lineage>
        <taxon>Bacteria</taxon>
        <taxon>Pseudomonadati</taxon>
        <taxon>Pseudomonadota</taxon>
        <taxon>Betaproteobacteria</taxon>
        <taxon>Burkholderiales</taxon>
        <taxon>Sphaerotilaceae</taxon>
        <taxon>Sphaerotilus</taxon>
    </lineage>
</organism>
<dbReference type="GO" id="GO:0020037">
    <property type="term" value="F:heme binding"/>
    <property type="evidence" value="ECO:0007669"/>
    <property type="project" value="InterPro"/>
</dbReference>
<evidence type="ECO:0000256" key="4">
    <source>
        <dbReference type="ARBA" id="ARBA00022729"/>
    </source>
</evidence>
<feature type="domain" description="Cytochrome c" evidence="9">
    <location>
        <begin position="478"/>
        <end position="616"/>
    </location>
</feature>
<dbReference type="InterPro" id="IPR009056">
    <property type="entry name" value="Cyt_c-like_dom"/>
</dbReference>
<keyword evidence="6 7" id="KW-0408">Iron</keyword>
<comment type="subcellular location">
    <subcellularLocation>
        <location evidence="1">Cell envelope</location>
    </subcellularLocation>
</comment>
<keyword evidence="5" id="KW-0560">Oxidoreductase</keyword>
<evidence type="ECO:0000256" key="6">
    <source>
        <dbReference type="ARBA" id="ARBA00023004"/>
    </source>
</evidence>
<evidence type="ECO:0000256" key="5">
    <source>
        <dbReference type="ARBA" id="ARBA00023002"/>
    </source>
</evidence>